<dbReference type="EMBL" id="AHDZ01000070">
    <property type="protein sequence ID" value="EOO11391.1"/>
    <property type="molecule type" value="Genomic_DNA"/>
</dbReference>
<dbReference type="HOGENOM" id="CLU_3354350_0_0_9"/>
<comment type="caution">
    <text evidence="1">The sequence shown here is derived from an EMBL/GenBank/DDBJ whole genome shotgun (WGS) entry which is preliminary data.</text>
</comment>
<evidence type="ECO:0000313" key="2">
    <source>
        <dbReference type="Proteomes" id="UP000014003"/>
    </source>
</evidence>
<protein>
    <submittedName>
        <fullName evidence="1">Uncharacterized protein</fullName>
    </submittedName>
</protein>
<accession>R8CIE6</accession>
<reference evidence="1 2" key="1">
    <citation type="submission" date="2012-12" db="EMBL/GenBank/DDBJ databases">
        <title>The Genome Sequence of Bacillus cereus HuA3-9.</title>
        <authorList>
            <consortium name="The Broad Institute Genome Sequencing Platform"/>
            <consortium name="The Broad Institute Genome Sequencing Center for Infectious Disease"/>
            <person name="Feldgarden M."/>
            <person name="Van der Auwera G.A."/>
            <person name="Mahillon J."/>
            <person name="Duprez V."/>
            <person name="Timmery S."/>
            <person name="Mattelet C."/>
            <person name="Dierick K."/>
            <person name="Sun M."/>
            <person name="Yu Z."/>
            <person name="Zhu L."/>
            <person name="Hu X."/>
            <person name="Shank E.B."/>
            <person name="Swiecicka I."/>
            <person name="Hansen B.M."/>
            <person name="Andrup L."/>
            <person name="Walker B."/>
            <person name="Young S.K."/>
            <person name="Zeng Q."/>
            <person name="Gargeya S."/>
            <person name="Fitzgerald M."/>
            <person name="Haas B."/>
            <person name="Abouelleil A."/>
            <person name="Alvarado L."/>
            <person name="Arachchi H.M."/>
            <person name="Berlin A.M."/>
            <person name="Chapman S.B."/>
            <person name="Dewar J."/>
            <person name="Goldberg J."/>
            <person name="Griggs A."/>
            <person name="Gujja S."/>
            <person name="Hansen M."/>
            <person name="Howarth C."/>
            <person name="Imamovic A."/>
            <person name="Larimer J."/>
            <person name="McCowan C."/>
            <person name="Murphy C."/>
            <person name="Neiman D."/>
            <person name="Pearson M."/>
            <person name="Priest M."/>
            <person name="Roberts A."/>
            <person name="Saif S."/>
            <person name="Shea T."/>
            <person name="Sisk P."/>
            <person name="Sykes S."/>
            <person name="Wortman J."/>
            <person name="Nusbaum C."/>
            <person name="Birren B."/>
        </authorList>
    </citation>
    <scope>NUCLEOTIDE SEQUENCE [LARGE SCALE GENOMIC DNA]</scope>
    <source>
        <strain evidence="1 2">HuA3-9</strain>
    </source>
</reference>
<sequence length="36" mass="4251">MWDLDDYRCNICASSSEICRCGDEYEYEYVGCIDDD</sequence>
<organism evidence="1 2">
    <name type="scientific">Bacillus cereus HuA3-9</name>
    <dbReference type="NCBI Taxonomy" id="1053205"/>
    <lineage>
        <taxon>Bacteria</taxon>
        <taxon>Bacillati</taxon>
        <taxon>Bacillota</taxon>
        <taxon>Bacilli</taxon>
        <taxon>Bacillales</taxon>
        <taxon>Bacillaceae</taxon>
        <taxon>Bacillus</taxon>
        <taxon>Bacillus cereus group</taxon>
    </lineage>
</organism>
<gene>
    <name evidence="1" type="ORF">IGA_05654</name>
</gene>
<dbReference type="AlphaFoldDB" id="R8CIE6"/>
<dbReference type="Proteomes" id="UP000014003">
    <property type="component" value="Unassembled WGS sequence"/>
</dbReference>
<evidence type="ECO:0000313" key="1">
    <source>
        <dbReference type="EMBL" id="EOO11391.1"/>
    </source>
</evidence>
<proteinExistence type="predicted"/>
<name>R8CIE6_BACCE</name>